<dbReference type="KEGG" id="bany:112049552"/>
<reference evidence="5" key="1">
    <citation type="submission" date="2025-08" db="UniProtKB">
        <authorList>
            <consortium name="RefSeq"/>
        </authorList>
    </citation>
    <scope>IDENTIFICATION</scope>
</reference>
<dbReference type="Proteomes" id="UP001652582">
    <property type="component" value="Chromosome 19"/>
</dbReference>
<dbReference type="PANTHER" id="PTHR23259">
    <property type="entry name" value="RIDDLE"/>
    <property type="match status" value="1"/>
</dbReference>
<dbReference type="AlphaFoldDB" id="A0A6J1NJF8"/>
<dbReference type="GeneID" id="112049552"/>
<dbReference type="GO" id="GO:0030414">
    <property type="term" value="F:peptidase inhibitor activity"/>
    <property type="evidence" value="ECO:0007669"/>
    <property type="project" value="UniProtKB-KW"/>
</dbReference>
<gene>
    <name evidence="5" type="primary">LOC112049552</name>
</gene>
<evidence type="ECO:0000256" key="1">
    <source>
        <dbReference type="ARBA" id="ARBA00022690"/>
    </source>
</evidence>
<evidence type="ECO:0000256" key="2">
    <source>
        <dbReference type="ARBA" id="ARBA00023157"/>
    </source>
</evidence>
<feature type="domain" description="TIL" evidence="3">
    <location>
        <begin position="149"/>
        <end position="205"/>
    </location>
</feature>
<name>A0A6J1NJF8_BICAN</name>
<evidence type="ECO:0000313" key="4">
    <source>
        <dbReference type="Proteomes" id="UP001652582"/>
    </source>
</evidence>
<dbReference type="Pfam" id="PF01826">
    <property type="entry name" value="TIL"/>
    <property type="match status" value="1"/>
</dbReference>
<protein>
    <submittedName>
        <fullName evidence="5">Uncharacterized protein LOC112049552 isoform X1</fullName>
    </submittedName>
</protein>
<proteinExistence type="predicted"/>
<keyword evidence="4" id="KW-1185">Reference proteome</keyword>
<dbReference type="OrthoDB" id="7491005at2759"/>
<accession>A0A6J1NJF8</accession>
<evidence type="ECO:0000259" key="3">
    <source>
        <dbReference type="Pfam" id="PF01826"/>
    </source>
</evidence>
<sequence length="219" mass="25456">MCATIARTNASYLKIVPHNIVTNANRPNPYDYGDPDEIKRHSFVDERRNWRKKALLKPFDQDHKDWDDRRYDRDIPVYSDDPEPRHFGGLEGQREMDPSAAVYRGQGHYEDEDKMNMLHKARSAEVRHVPSFPEKELEKKTAFTMTCERQNERYEPCFAGCAAVTCDNPRERLRPCYPFCEPGCICTQPYVRDDRTHKCVLPDDCTKGLKGIPDLGEDS</sequence>
<dbReference type="Gene3D" id="2.10.25.10">
    <property type="entry name" value="Laminin"/>
    <property type="match status" value="1"/>
</dbReference>
<dbReference type="PANTHER" id="PTHR23259:SF70">
    <property type="entry name" value="ACCESSORY GLAND PROTEIN ACP62F-RELATED"/>
    <property type="match status" value="1"/>
</dbReference>
<evidence type="ECO:0000313" key="5">
    <source>
        <dbReference type="RefSeq" id="XP_023943261.2"/>
    </source>
</evidence>
<dbReference type="InterPro" id="IPR051368">
    <property type="entry name" value="SerProtInhib-TIL_Domain"/>
</dbReference>
<dbReference type="SUPFAM" id="SSF57567">
    <property type="entry name" value="Serine protease inhibitors"/>
    <property type="match status" value="1"/>
</dbReference>
<dbReference type="RefSeq" id="XP_023943261.2">
    <property type="nucleotide sequence ID" value="XM_024087493.2"/>
</dbReference>
<keyword evidence="2" id="KW-1015">Disulfide bond</keyword>
<organism evidence="4 5">
    <name type="scientific">Bicyclus anynana</name>
    <name type="common">Squinting bush brown butterfly</name>
    <dbReference type="NCBI Taxonomy" id="110368"/>
    <lineage>
        <taxon>Eukaryota</taxon>
        <taxon>Metazoa</taxon>
        <taxon>Ecdysozoa</taxon>
        <taxon>Arthropoda</taxon>
        <taxon>Hexapoda</taxon>
        <taxon>Insecta</taxon>
        <taxon>Pterygota</taxon>
        <taxon>Neoptera</taxon>
        <taxon>Endopterygota</taxon>
        <taxon>Lepidoptera</taxon>
        <taxon>Glossata</taxon>
        <taxon>Ditrysia</taxon>
        <taxon>Papilionoidea</taxon>
        <taxon>Nymphalidae</taxon>
        <taxon>Satyrinae</taxon>
        <taxon>Satyrini</taxon>
        <taxon>Mycalesina</taxon>
        <taxon>Bicyclus</taxon>
    </lineage>
</organism>
<keyword evidence="1" id="KW-0646">Protease inhibitor</keyword>
<dbReference type="InterPro" id="IPR002919">
    <property type="entry name" value="TIL_dom"/>
</dbReference>
<dbReference type="CDD" id="cd19941">
    <property type="entry name" value="TIL"/>
    <property type="match status" value="1"/>
</dbReference>
<dbReference type="InterPro" id="IPR036084">
    <property type="entry name" value="Ser_inhib-like_sf"/>
</dbReference>